<proteinExistence type="predicted"/>
<evidence type="ECO:0000313" key="2">
    <source>
        <dbReference type="Proteomes" id="UP001497535"/>
    </source>
</evidence>
<sequence length="184" mass="20507">MVAPIGFISQMLTMTFIFYPYLMYEGQLSTLSLTGRAVALSLGMGMLIPLFSVPPIANSAFLSHREKLGMQKLPTGSVFDLLAQTFECTRSVWRKLPVIAGVNIAAAGIVVCSMAWARNRIHSKLDIDADLINELVANSEYYQNQKRGVIGQKLYSIGSWFTSPKVRNFFERKRVSSPDTPHDI</sequence>
<comment type="caution">
    <text evidence="1">The sequence shown here is derived from an EMBL/GenBank/DDBJ whole genome shotgun (WGS) entry which is preliminary data.</text>
</comment>
<dbReference type="EMBL" id="CAVMJV010000146">
    <property type="protein sequence ID" value="CAK5113519.1"/>
    <property type="molecule type" value="Genomic_DNA"/>
</dbReference>
<name>A0ACB1B0M6_MELEN</name>
<protein>
    <submittedName>
        <fullName evidence="1">Uncharacterized protein</fullName>
    </submittedName>
</protein>
<keyword evidence="2" id="KW-1185">Reference proteome</keyword>
<reference evidence="1" key="1">
    <citation type="submission" date="2023-11" db="EMBL/GenBank/DDBJ databases">
        <authorList>
            <person name="Poullet M."/>
        </authorList>
    </citation>
    <scope>NUCLEOTIDE SEQUENCE</scope>
    <source>
        <strain evidence="1">E1834</strain>
    </source>
</reference>
<accession>A0ACB1B0M6</accession>
<dbReference type="Proteomes" id="UP001497535">
    <property type="component" value="Unassembled WGS sequence"/>
</dbReference>
<evidence type="ECO:0000313" key="1">
    <source>
        <dbReference type="EMBL" id="CAK5113519.1"/>
    </source>
</evidence>
<organism evidence="1 2">
    <name type="scientific">Meloidogyne enterolobii</name>
    <name type="common">Root-knot nematode worm</name>
    <name type="synonym">Meloidogyne mayaguensis</name>
    <dbReference type="NCBI Taxonomy" id="390850"/>
    <lineage>
        <taxon>Eukaryota</taxon>
        <taxon>Metazoa</taxon>
        <taxon>Ecdysozoa</taxon>
        <taxon>Nematoda</taxon>
        <taxon>Chromadorea</taxon>
        <taxon>Rhabditida</taxon>
        <taxon>Tylenchina</taxon>
        <taxon>Tylenchomorpha</taxon>
        <taxon>Tylenchoidea</taxon>
        <taxon>Meloidogynidae</taxon>
        <taxon>Meloidogyninae</taxon>
        <taxon>Meloidogyne</taxon>
    </lineage>
</organism>
<gene>
    <name evidence="1" type="ORF">MENTE1834_LOCUS45148</name>
</gene>